<keyword evidence="2" id="KW-1185">Reference proteome</keyword>
<dbReference type="Proteomes" id="UP001500822">
    <property type="component" value="Unassembled WGS sequence"/>
</dbReference>
<sequence>MNATINRPHTAMITTADEPLADTAHDDLGAIAGYPATDDAYTQRRKLETDLLIALAWAPADMVTTIVHALVGDLPHRVAAGSFPDDRIPTSHPLFLDAGTRAVFDTITAFVDTGRPVTPATLRAAHTDRRAAAVLLEIASPSGRPPLPGSPEAPHLAIELVEHWYRAGYLAFTAHLAAAGRDARDDDGLARHRDKLIAISHTADTRRHAVITALGRI</sequence>
<evidence type="ECO:0000313" key="2">
    <source>
        <dbReference type="Proteomes" id="UP001500822"/>
    </source>
</evidence>
<comment type="caution">
    <text evidence="1">The sequence shown here is derived from an EMBL/GenBank/DDBJ whole genome shotgun (WGS) entry which is preliminary data.</text>
</comment>
<name>A0ABP8ZL89_9ACTN</name>
<proteinExistence type="predicted"/>
<gene>
    <name evidence="1" type="ORF">GCM10023217_34920</name>
</gene>
<protein>
    <submittedName>
        <fullName evidence="1">Uncharacterized protein</fullName>
    </submittedName>
</protein>
<accession>A0ABP8ZL89</accession>
<reference evidence="2" key="1">
    <citation type="journal article" date="2019" name="Int. J. Syst. Evol. Microbiol.">
        <title>The Global Catalogue of Microorganisms (GCM) 10K type strain sequencing project: providing services to taxonomists for standard genome sequencing and annotation.</title>
        <authorList>
            <consortium name="The Broad Institute Genomics Platform"/>
            <consortium name="The Broad Institute Genome Sequencing Center for Infectious Disease"/>
            <person name="Wu L."/>
            <person name="Ma J."/>
        </authorList>
    </citation>
    <scope>NUCLEOTIDE SEQUENCE [LARGE SCALE GENOMIC DNA]</scope>
    <source>
        <strain evidence="2">JCM 18077</strain>
    </source>
</reference>
<organism evidence="1 2">
    <name type="scientific">Gordonia alkaliphila</name>
    <dbReference type="NCBI Taxonomy" id="1053547"/>
    <lineage>
        <taxon>Bacteria</taxon>
        <taxon>Bacillati</taxon>
        <taxon>Actinomycetota</taxon>
        <taxon>Actinomycetes</taxon>
        <taxon>Mycobacteriales</taxon>
        <taxon>Gordoniaceae</taxon>
        <taxon>Gordonia</taxon>
    </lineage>
</organism>
<dbReference type="EMBL" id="BAABIE010000041">
    <property type="protein sequence ID" value="GAA4759691.1"/>
    <property type="molecule type" value="Genomic_DNA"/>
</dbReference>
<evidence type="ECO:0000313" key="1">
    <source>
        <dbReference type="EMBL" id="GAA4759691.1"/>
    </source>
</evidence>
<dbReference type="RefSeq" id="WP_345314499.1">
    <property type="nucleotide sequence ID" value="NZ_BAABIE010000041.1"/>
</dbReference>